<dbReference type="Proteomes" id="UP000503313">
    <property type="component" value="Chromosome"/>
</dbReference>
<dbReference type="KEGG" id="adz:ADFLV_0016"/>
<accession>A0AAE7BE34</accession>
<dbReference type="AlphaFoldDB" id="A0AAE7BE34"/>
<sequence>MNNLPTRSNNLYTDIENFDNYEITDCIAYEMAIRTPLVREYIELKKDGNNLDLLKLYNIENEIEKKCWLMKEDIHHIHKEKYNHFKNCPSNFEKTKSTYITEKKKNKNGDIIKKEIAFSENTETKRKLFMSTSRPTLYIPLEFRNDVELNINFNKPIKEIENYIKLIYKSKLKVGKNKSEIIMELRTSKSLSKEFKKSELKKYADWFYIYDCYKILKTSTNKSDEKIFGEIDNLLWKYYDSETNINSETNIYSVDTYKKTILKNMKFFIEEYGYKELLIGYSPDR</sequence>
<dbReference type="EMBL" id="CP053835">
    <property type="protein sequence ID" value="QKF76089.1"/>
    <property type="molecule type" value="Genomic_DNA"/>
</dbReference>
<gene>
    <name evidence="1" type="ORF">ADFLV_0016</name>
</gene>
<protein>
    <submittedName>
        <fullName evidence="1">Uncharacterized protein</fullName>
    </submittedName>
</protein>
<name>A0AAE7BE34_9BACT</name>
<reference evidence="1 2" key="1">
    <citation type="submission" date="2020-05" db="EMBL/GenBank/DDBJ databases">
        <title>Complete genome sequencing of Campylobacter and Arcobacter type strains.</title>
        <authorList>
            <person name="Miller W.G."/>
            <person name="Yee E."/>
        </authorList>
    </citation>
    <scope>NUCLEOTIDE SEQUENCE [LARGE SCALE GENOMIC DNA]</scope>
    <source>
        <strain evidence="1 2">LMG 25694</strain>
    </source>
</reference>
<evidence type="ECO:0000313" key="1">
    <source>
        <dbReference type="EMBL" id="QKF76089.1"/>
    </source>
</evidence>
<proteinExistence type="predicted"/>
<dbReference type="RefSeq" id="WP_129011408.1">
    <property type="nucleotide sequence ID" value="NZ_CP053835.1"/>
</dbReference>
<keyword evidence="2" id="KW-1185">Reference proteome</keyword>
<organism evidence="1 2">
    <name type="scientific">Arcobacter defluvii</name>
    <dbReference type="NCBI Taxonomy" id="873191"/>
    <lineage>
        <taxon>Bacteria</taxon>
        <taxon>Pseudomonadati</taxon>
        <taxon>Campylobacterota</taxon>
        <taxon>Epsilonproteobacteria</taxon>
        <taxon>Campylobacterales</taxon>
        <taxon>Arcobacteraceae</taxon>
        <taxon>Arcobacter</taxon>
    </lineage>
</organism>
<evidence type="ECO:0000313" key="2">
    <source>
        <dbReference type="Proteomes" id="UP000503313"/>
    </source>
</evidence>